<feature type="region of interest" description="Disordered" evidence="2">
    <location>
        <begin position="1267"/>
        <end position="1318"/>
    </location>
</feature>
<feature type="repeat" description="WD" evidence="1">
    <location>
        <begin position="2110"/>
        <end position="2144"/>
    </location>
</feature>
<dbReference type="PANTHER" id="PTHR19879:SF9">
    <property type="entry name" value="TRANSCRIPTION INITIATION FACTOR TFIID SUBUNIT 5"/>
    <property type="match status" value="1"/>
</dbReference>
<evidence type="ECO:0000313" key="4">
    <source>
        <dbReference type="Proteomes" id="UP000747399"/>
    </source>
</evidence>
<dbReference type="InterPro" id="IPR011047">
    <property type="entry name" value="Quinoprotein_ADH-like_sf"/>
</dbReference>
<dbReference type="InterPro" id="IPR011044">
    <property type="entry name" value="Quino_amine_DH_bsu"/>
</dbReference>
<dbReference type="SUPFAM" id="SSF50969">
    <property type="entry name" value="YVTN repeat-like/Quinoprotein amine dehydrogenase"/>
    <property type="match status" value="1"/>
</dbReference>
<feature type="repeat" description="WD" evidence="1">
    <location>
        <begin position="1810"/>
        <end position="1841"/>
    </location>
</feature>
<feature type="region of interest" description="Disordered" evidence="2">
    <location>
        <begin position="1947"/>
        <end position="1980"/>
    </location>
</feature>
<dbReference type="Pfam" id="PF00400">
    <property type="entry name" value="WD40"/>
    <property type="match status" value="7"/>
</dbReference>
<dbReference type="SMART" id="SM00320">
    <property type="entry name" value="WD40"/>
    <property type="match status" value="11"/>
</dbReference>
<evidence type="ECO:0000256" key="2">
    <source>
        <dbReference type="SAM" id="MobiDB-lite"/>
    </source>
</evidence>
<proteinExistence type="predicted"/>
<feature type="region of interest" description="Disordered" evidence="2">
    <location>
        <begin position="1863"/>
        <end position="1915"/>
    </location>
</feature>
<feature type="compositionally biased region" description="Low complexity" evidence="2">
    <location>
        <begin position="1863"/>
        <end position="1875"/>
    </location>
</feature>
<evidence type="ECO:0000256" key="1">
    <source>
        <dbReference type="PROSITE-ProRule" id="PRU00221"/>
    </source>
</evidence>
<comment type="caution">
    <text evidence="3">The sequence shown here is derived from an EMBL/GenBank/DDBJ whole genome shotgun (WGS) entry which is preliminary data.</text>
</comment>
<dbReference type="EMBL" id="BNCO01000025">
    <property type="protein sequence ID" value="GIL56631.1"/>
    <property type="molecule type" value="Genomic_DNA"/>
</dbReference>
<accession>A0A8J4B914</accession>
<dbReference type="Proteomes" id="UP000747399">
    <property type="component" value="Unassembled WGS sequence"/>
</dbReference>
<dbReference type="CDD" id="cd00200">
    <property type="entry name" value="WD40"/>
    <property type="match status" value="1"/>
</dbReference>
<dbReference type="SUPFAM" id="SSF50998">
    <property type="entry name" value="Quinoprotein alcohol dehydrogenase-like"/>
    <property type="match status" value="1"/>
</dbReference>
<dbReference type="PROSITE" id="PS50082">
    <property type="entry name" value="WD_REPEATS_2"/>
    <property type="match status" value="4"/>
</dbReference>
<sequence length="2365" mass="243829">MGSGISCKREIAIKASSPKVKPTERLPAASQPKTEDDTLSDAPATNDPSNGIEESKRSAITSEGPDPGFVRRPGSGSVYGRTKSSDSASGRATPDACGAAAEPAAAVAKCEQNMSRKANSAPAAPANNTVGGAYIFDGGPSRDVTSGPCTAAAPLTSTGDSGSAASAAAARPETAIEITTPLSPLRRLPHIGGLAVSLAFLIDFAERHVAPSQPTWSVVDQLIKPHTLQDTIRYVDLPYVYCHTLPPGRSDYYFVSHAWGRPFWEMVGLCAHYLRGAVAADTYVWCDIFIINQHPGQQQADDLQQLRLAVRDAAALLVCTDAAGAPFQRIWCLFEMWTALTVVAAVDGKDGGDDGDGSGDRDGRGKDVPVPHGLNGGGGGTVRSRSQALVVLTTGLSAAQRAKLYSQIDAATSKATVLSDKERILADIAASPGGITAFNAAMRCALLLRPLDYEGELAAALTEAAPVTHGSVAVAASTAPPASRTAPPLNWDFAPLESWLALPPGHRHHRALALLGAPGTGKSSAAAAVMKRLMGPAASASASAGSQAGVAVPVVAHFCRARNLQALDPLAAMRTLAYQLSLLFPERLQSYYAFELSASSKSGRNGGEGNGSNNFALQAIAGMAAAEGAGGGGGGGGSSFAGGGGGGGGGGGHDPVAAAFEALLLRPLELLWKSYEDAVQAAATGGTSAGSGGRDAGAGAGGVESPEVKVLVTPAAAPQLVILLDAVDEGDSGAVGGAHENAILLLLQEHFPRLPSFVRLIVTAQPLPQIRALLNQKFDPWTVTPDDIRPPSSACAAVLAARLARRPRLAAALQQGGPDAAAASVASASTSASPAATTACNKSISGDGGSRLRAVAERLWRASRGWMLFLRLAEDILDAAATAAAKMPTPVRTPHLGTQGRSAADELQQSNWPGVFGAVLDELEVAAAAAAAAPLYSLYVKTVVAPAVVAAAPGCSGGGGGGVDGLSEASLGVPTAEQLGFLLETLGAAREPLYLAQLQDLGLPAISSRDGTAAAAVSSASLGLGCLITVRGYKVHGVHRSLFEWLSTGGADEIKRLLGRGLAGAADTAGGRDSGSSCGLRRGHAALAAMTLRDVAAARSSQAAAVSSRGSARGPRGPDLYSLQHAVAHVLEAAASMTSDGNEEGALHLLRTLFLDFYYWRCVYQEGSAASVALAALLRHEAIFARAKPPTMSATSPSEAAAGASGSGRFYRDGAVTAAALAADTARWLQSYHGSLLRFPEAILQSALALPSCSPIRVAALAALPPPRPPPSLPPSSRPAASSSAPSFGAEPGASQSTSAAGAGPASSLSLSPAAAMPAPTPAQTVAVPAVVAAQLDGTSWPKPYYLSNPPREWDACSLTMESRGVTRGLAWVPEPGLIVTACDDRKVHLLSPLTGGQVGLMEGHTDRVYCVALRPKTKPQLPARSSPNSYGAPGPRQAANAAAAAAAAGPEPAVAGTAFGEAVEVVVASGSLDGRVALWDGSTRMQLQLLEPGEGQKISSDGAAEGSPAVTSFGFSVAEDRPAGPSAKGSVDCLVFSPDGVWLAAGTSDGSVTMWRMLDGHDALRVDRFAVCASSGGDSGKEAASTTVTAVPIRAVKAWVSPQAHKAAVAGLTFMELSHLRGDGAGSRLRACEGSGTGDLPAQVLVSCSEDGCIHIWNPRVADTAGTVREVSEPLRTFRADSEDQIRYEATGLKPEQPMMASAEPWFICDFLSTPVDGSSIGSSSSCSGAENDRRTATTPGPADDAPQQLLAGVAEDVDVRQSRASYRSPEHHCLAAGPGLPAGCLLVGSGSGPVAVWDVTSGLLQERLRGHVDAVHCLALQDGGPNFASGSGDCTIRLWRHLPTTDPRGWRAALQTALQQAREDAAATAATAAEEQRRAGLEASPDAPNKQEQEQEQEQEAQDPKPPDPRKCRRPCQWRCVALLRGHTRLVTSLTFLTTAMSQRTNLRSRPDSSDLKYAGVRSRSGTGTGSGSRSGYGDIVSSSASRLASASVDFSVRIWQVDPTSAPGSDGDCNGSGRPVGHEGFSVNTAAVSLDGRLIATGADDFQVCIWDSVSGAHRRTLRCFYGRVRAVAFSRDSKRMATAAEDGGVLIFDITNGDEFSNIGWCRGHTKAATGVAFSPDGFNVASSSEDGTARIWAIRGFQTALLEGHPSGATAIAWAEEGSLVATGAARGDPGVQLWDARMGTRLNTYRYHMADVALLAFGSCMEALPPPCAHSPSSSSSSSDQAQQKPVESRRHVLLMSVDVRGLACVWDVWGGGLLHCINHVQGADLTGSKLLWLQARAIHYADMQELLQGSPVGQQDEADNDGDVRQQWQQRVTTMLAALYPSGEAVEVITAGKGLSCVAVVTDKQKLCIFQPIV</sequence>
<keyword evidence="4" id="KW-1185">Reference proteome</keyword>
<organism evidence="3 4">
    <name type="scientific">Volvox africanus</name>
    <dbReference type="NCBI Taxonomy" id="51714"/>
    <lineage>
        <taxon>Eukaryota</taxon>
        <taxon>Viridiplantae</taxon>
        <taxon>Chlorophyta</taxon>
        <taxon>core chlorophytes</taxon>
        <taxon>Chlorophyceae</taxon>
        <taxon>CS clade</taxon>
        <taxon>Chlamydomonadales</taxon>
        <taxon>Volvocaceae</taxon>
        <taxon>Volvox</taxon>
    </lineage>
</organism>
<feature type="compositionally biased region" description="Pro residues" evidence="2">
    <location>
        <begin position="1267"/>
        <end position="1277"/>
    </location>
</feature>
<keyword evidence="1" id="KW-0853">WD repeat</keyword>
<dbReference type="Gene3D" id="2.130.10.10">
    <property type="entry name" value="YVTN repeat-like/Quinoprotein amine dehydrogenase"/>
    <property type="match status" value="4"/>
</dbReference>
<protein>
    <submittedName>
        <fullName evidence="3">Uncharacterized protein</fullName>
    </submittedName>
</protein>
<reference evidence="3" key="1">
    <citation type="journal article" date="2021" name="Proc. Natl. Acad. Sci. U.S.A.">
        <title>Three genomes in the algal genus Volvox reveal the fate of a haploid sex-determining region after a transition to homothallism.</title>
        <authorList>
            <person name="Yamamoto K."/>
            <person name="Hamaji T."/>
            <person name="Kawai-Toyooka H."/>
            <person name="Matsuzaki R."/>
            <person name="Takahashi F."/>
            <person name="Nishimura Y."/>
            <person name="Kawachi M."/>
            <person name="Noguchi H."/>
            <person name="Minakuchi Y."/>
            <person name="Umen J.G."/>
            <person name="Toyoda A."/>
            <person name="Nozaki H."/>
        </authorList>
    </citation>
    <scope>NUCLEOTIDE SEQUENCE</scope>
    <source>
        <strain evidence="3">NIES-3780</strain>
    </source>
</reference>
<feature type="region of interest" description="Disordered" evidence="2">
    <location>
        <begin position="1723"/>
        <end position="1748"/>
    </location>
</feature>
<feature type="compositionally biased region" description="Basic and acidic residues" evidence="2">
    <location>
        <begin position="351"/>
        <end position="369"/>
    </location>
</feature>
<feature type="compositionally biased region" description="Low complexity" evidence="2">
    <location>
        <begin position="1278"/>
        <end position="1318"/>
    </location>
</feature>
<evidence type="ECO:0000313" key="3">
    <source>
        <dbReference type="EMBL" id="GIL56631.1"/>
    </source>
</evidence>
<name>A0A8J4B914_9CHLO</name>
<gene>
    <name evidence="3" type="ORF">Vafri_11971</name>
</gene>
<feature type="repeat" description="WD" evidence="1">
    <location>
        <begin position="1525"/>
        <end position="1558"/>
    </location>
</feature>
<dbReference type="PANTHER" id="PTHR19879">
    <property type="entry name" value="TRANSCRIPTION INITIATION FACTOR TFIID"/>
    <property type="match status" value="1"/>
</dbReference>
<dbReference type="InterPro" id="IPR001680">
    <property type="entry name" value="WD40_rpt"/>
</dbReference>
<dbReference type="InterPro" id="IPR015943">
    <property type="entry name" value="WD40/YVTN_repeat-like_dom_sf"/>
</dbReference>
<feature type="region of interest" description="Disordered" evidence="2">
    <location>
        <begin position="351"/>
        <end position="381"/>
    </location>
</feature>
<feature type="region of interest" description="Disordered" evidence="2">
    <location>
        <begin position="147"/>
        <end position="170"/>
    </location>
</feature>
<feature type="repeat" description="WD" evidence="1">
    <location>
        <begin position="2030"/>
        <end position="2064"/>
    </location>
</feature>
<feature type="region of interest" description="Disordered" evidence="2">
    <location>
        <begin position="1"/>
        <end position="96"/>
    </location>
</feature>
<dbReference type="PROSITE" id="PS50294">
    <property type="entry name" value="WD_REPEATS_REGION"/>
    <property type="match status" value="2"/>
</dbReference>